<keyword evidence="1" id="KW-1133">Transmembrane helix</keyword>
<feature type="transmembrane region" description="Helical" evidence="1">
    <location>
        <begin position="103"/>
        <end position="124"/>
    </location>
</feature>
<dbReference type="EMBL" id="FUYE01000028">
    <property type="protein sequence ID" value="SKB08595.1"/>
    <property type="molecule type" value="Genomic_DNA"/>
</dbReference>
<dbReference type="STRING" id="48467.SAMN02745166_04976"/>
<dbReference type="RefSeq" id="WP_078816087.1">
    <property type="nucleotide sequence ID" value="NZ_FUYE01000028.1"/>
</dbReference>
<keyword evidence="1" id="KW-0812">Transmembrane</keyword>
<reference evidence="3" key="1">
    <citation type="submission" date="2017-02" db="EMBL/GenBank/DDBJ databases">
        <authorList>
            <person name="Varghese N."/>
            <person name="Submissions S."/>
        </authorList>
    </citation>
    <scope>NUCLEOTIDE SEQUENCE [LARGE SCALE GENOMIC DNA]</scope>
    <source>
        <strain evidence="3">ATCC 700200</strain>
    </source>
</reference>
<evidence type="ECO:0000313" key="2">
    <source>
        <dbReference type="EMBL" id="SKB08595.1"/>
    </source>
</evidence>
<gene>
    <name evidence="2" type="ORF">SAMN02745166_04976</name>
</gene>
<dbReference type="AlphaFoldDB" id="A0A1T4Z4W9"/>
<evidence type="ECO:0000256" key="1">
    <source>
        <dbReference type="SAM" id="Phobius"/>
    </source>
</evidence>
<organism evidence="2 3">
    <name type="scientific">Prosthecobacter debontii</name>
    <dbReference type="NCBI Taxonomy" id="48467"/>
    <lineage>
        <taxon>Bacteria</taxon>
        <taxon>Pseudomonadati</taxon>
        <taxon>Verrucomicrobiota</taxon>
        <taxon>Verrucomicrobiia</taxon>
        <taxon>Verrucomicrobiales</taxon>
        <taxon>Verrucomicrobiaceae</taxon>
        <taxon>Prosthecobacter</taxon>
    </lineage>
</organism>
<proteinExistence type="predicted"/>
<name>A0A1T4Z4W9_9BACT</name>
<feature type="transmembrane region" description="Helical" evidence="1">
    <location>
        <begin position="61"/>
        <end position="83"/>
    </location>
</feature>
<sequence>MGSVTDDQVLRDRAMKVVKARETPLVNQALLTLDLFSLFLLCLCLFPFLRWVRKGGRLFAGVIRLWFGLIVYHTWLIVIAPLVAWKWSGNKQVLSYYPEGPGLVAITLAGWLPSLIVSSIVMRIRFSLRWTWAKFHPPQNIQGGPPGPP</sequence>
<evidence type="ECO:0000313" key="3">
    <source>
        <dbReference type="Proteomes" id="UP000190774"/>
    </source>
</evidence>
<keyword evidence="3" id="KW-1185">Reference proteome</keyword>
<accession>A0A1T4Z4W9</accession>
<keyword evidence="1" id="KW-0472">Membrane</keyword>
<dbReference type="Proteomes" id="UP000190774">
    <property type="component" value="Unassembled WGS sequence"/>
</dbReference>
<protein>
    <submittedName>
        <fullName evidence="2">Uncharacterized protein</fullName>
    </submittedName>
</protein>
<feature type="transmembrane region" description="Helical" evidence="1">
    <location>
        <begin position="29"/>
        <end position="49"/>
    </location>
</feature>